<dbReference type="PROSITE" id="PS50943">
    <property type="entry name" value="HTH_CROC1"/>
    <property type="match status" value="1"/>
</dbReference>
<dbReference type="GO" id="GO:0003677">
    <property type="term" value="F:DNA binding"/>
    <property type="evidence" value="ECO:0007669"/>
    <property type="project" value="InterPro"/>
</dbReference>
<proteinExistence type="predicted"/>
<protein>
    <submittedName>
        <fullName evidence="2">Helix-turn-helix transcriptional regulator</fullName>
    </submittedName>
</protein>
<evidence type="ECO:0000259" key="1">
    <source>
        <dbReference type="PROSITE" id="PS50943"/>
    </source>
</evidence>
<dbReference type="EMBL" id="DVMZ01000149">
    <property type="protein sequence ID" value="HIU59569.1"/>
    <property type="molecule type" value="Genomic_DNA"/>
</dbReference>
<evidence type="ECO:0000313" key="3">
    <source>
        <dbReference type="Proteomes" id="UP000824081"/>
    </source>
</evidence>
<dbReference type="AlphaFoldDB" id="A0A9D1SGG9"/>
<evidence type="ECO:0000313" key="2">
    <source>
        <dbReference type="EMBL" id="HIU59569.1"/>
    </source>
</evidence>
<dbReference type="InterPro" id="IPR010982">
    <property type="entry name" value="Lambda_DNA-bd_dom_sf"/>
</dbReference>
<reference evidence="2" key="2">
    <citation type="journal article" date="2021" name="PeerJ">
        <title>Extensive microbial diversity within the chicken gut microbiome revealed by metagenomics and culture.</title>
        <authorList>
            <person name="Gilroy R."/>
            <person name="Ravi A."/>
            <person name="Getino M."/>
            <person name="Pursley I."/>
            <person name="Horton D.L."/>
            <person name="Alikhan N.F."/>
            <person name="Baker D."/>
            <person name="Gharbi K."/>
            <person name="Hall N."/>
            <person name="Watson M."/>
            <person name="Adriaenssens E.M."/>
            <person name="Foster-Nyarko E."/>
            <person name="Jarju S."/>
            <person name="Secka A."/>
            <person name="Antonio M."/>
            <person name="Oren A."/>
            <person name="Chaudhuri R.R."/>
            <person name="La Ragione R."/>
            <person name="Hildebrand F."/>
            <person name="Pallen M.J."/>
        </authorList>
    </citation>
    <scope>NUCLEOTIDE SEQUENCE</scope>
    <source>
        <strain evidence="2">11687</strain>
    </source>
</reference>
<accession>A0A9D1SGG9</accession>
<dbReference type="Proteomes" id="UP000824081">
    <property type="component" value="Unassembled WGS sequence"/>
</dbReference>
<gene>
    <name evidence="2" type="ORF">IAC57_05635</name>
</gene>
<dbReference type="SUPFAM" id="SSF47413">
    <property type="entry name" value="lambda repressor-like DNA-binding domains"/>
    <property type="match status" value="1"/>
</dbReference>
<sequence length="57" mass="6325">MENQLAARLSDFIKETGLSKRKFAEKVGVSAMSVSDWTTGKIQPNAESIFLYAKLSM</sequence>
<comment type="caution">
    <text evidence="2">The sequence shown here is derived from an EMBL/GenBank/DDBJ whole genome shotgun (WGS) entry which is preliminary data.</text>
</comment>
<feature type="domain" description="HTH cro/C1-type" evidence="1">
    <location>
        <begin position="9"/>
        <end position="55"/>
    </location>
</feature>
<reference evidence="2" key="1">
    <citation type="submission" date="2020-10" db="EMBL/GenBank/DDBJ databases">
        <authorList>
            <person name="Gilroy R."/>
        </authorList>
    </citation>
    <scope>NUCLEOTIDE SEQUENCE</scope>
    <source>
        <strain evidence="2">11687</strain>
    </source>
</reference>
<dbReference type="InterPro" id="IPR001387">
    <property type="entry name" value="Cro/C1-type_HTH"/>
</dbReference>
<dbReference type="Gene3D" id="1.10.260.40">
    <property type="entry name" value="lambda repressor-like DNA-binding domains"/>
    <property type="match status" value="1"/>
</dbReference>
<dbReference type="Pfam" id="PF01381">
    <property type="entry name" value="HTH_3"/>
    <property type="match status" value="1"/>
</dbReference>
<name>A0A9D1SGG9_9FIRM</name>
<organism evidence="2 3">
    <name type="scientific">Candidatus Scatosoma pullistercoris</name>
    <dbReference type="NCBI Taxonomy" id="2840934"/>
    <lineage>
        <taxon>Bacteria</taxon>
        <taxon>Bacillati</taxon>
        <taxon>Bacillota</taxon>
        <taxon>Clostridia</taxon>
        <taxon>Candidatus Scatosoma</taxon>
    </lineage>
</organism>
<dbReference type="CDD" id="cd00093">
    <property type="entry name" value="HTH_XRE"/>
    <property type="match status" value="1"/>
</dbReference>